<keyword evidence="2" id="KW-1185">Reference proteome</keyword>
<dbReference type="AlphaFoldDB" id="A0AAV5IQL0"/>
<gene>
    <name evidence="1" type="ORF">SLEP1_g14586</name>
</gene>
<protein>
    <submittedName>
        <fullName evidence="1">Uncharacterized protein</fullName>
    </submittedName>
</protein>
<dbReference type="Proteomes" id="UP001054252">
    <property type="component" value="Unassembled WGS sequence"/>
</dbReference>
<comment type="caution">
    <text evidence="1">The sequence shown here is derived from an EMBL/GenBank/DDBJ whole genome shotgun (WGS) entry which is preliminary data.</text>
</comment>
<evidence type="ECO:0000313" key="1">
    <source>
        <dbReference type="EMBL" id="GKV02111.1"/>
    </source>
</evidence>
<accession>A0AAV5IQL0</accession>
<evidence type="ECO:0000313" key="2">
    <source>
        <dbReference type="Proteomes" id="UP001054252"/>
    </source>
</evidence>
<proteinExistence type="predicted"/>
<organism evidence="1 2">
    <name type="scientific">Rubroshorea leprosula</name>
    <dbReference type="NCBI Taxonomy" id="152421"/>
    <lineage>
        <taxon>Eukaryota</taxon>
        <taxon>Viridiplantae</taxon>
        <taxon>Streptophyta</taxon>
        <taxon>Embryophyta</taxon>
        <taxon>Tracheophyta</taxon>
        <taxon>Spermatophyta</taxon>
        <taxon>Magnoliopsida</taxon>
        <taxon>eudicotyledons</taxon>
        <taxon>Gunneridae</taxon>
        <taxon>Pentapetalae</taxon>
        <taxon>rosids</taxon>
        <taxon>malvids</taxon>
        <taxon>Malvales</taxon>
        <taxon>Dipterocarpaceae</taxon>
        <taxon>Rubroshorea</taxon>
    </lineage>
</organism>
<dbReference type="EMBL" id="BPVZ01000018">
    <property type="protein sequence ID" value="GKV02111.1"/>
    <property type="molecule type" value="Genomic_DNA"/>
</dbReference>
<reference evidence="1 2" key="1">
    <citation type="journal article" date="2021" name="Commun. Biol.">
        <title>The genome of Shorea leprosula (Dipterocarpaceae) highlights the ecological relevance of drought in aseasonal tropical rainforests.</title>
        <authorList>
            <person name="Ng K.K.S."/>
            <person name="Kobayashi M.J."/>
            <person name="Fawcett J.A."/>
            <person name="Hatakeyama M."/>
            <person name="Paape T."/>
            <person name="Ng C.H."/>
            <person name="Ang C.C."/>
            <person name="Tnah L.H."/>
            <person name="Lee C.T."/>
            <person name="Nishiyama T."/>
            <person name="Sese J."/>
            <person name="O'Brien M.J."/>
            <person name="Copetti D."/>
            <person name="Mohd Noor M.I."/>
            <person name="Ong R.C."/>
            <person name="Putra M."/>
            <person name="Sireger I.Z."/>
            <person name="Indrioko S."/>
            <person name="Kosugi Y."/>
            <person name="Izuno A."/>
            <person name="Isagi Y."/>
            <person name="Lee S.L."/>
            <person name="Shimizu K.K."/>
        </authorList>
    </citation>
    <scope>NUCLEOTIDE SEQUENCE [LARGE SCALE GENOMIC DNA]</scope>
    <source>
        <strain evidence="1">214</strain>
    </source>
</reference>
<sequence>MEPHSRRFLEIGVLKEPHEIRLGSLLESSDCTALELEIGLEILSDLSHKALEQKLSDQELSTLWYFLISLRATVPGLKR</sequence>
<name>A0AAV5IQL0_9ROSI</name>